<protein>
    <recommendedName>
        <fullName evidence="10">Pulmonary surfactant-associated protein B</fullName>
    </recommendedName>
    <alternativeName>
        <fullName evidence="11">Pulmonary surfactant-associated proteolipid SPL(Phe)</fullName>
    </alternativeName>
</protein>
<dbReference type="GO" id="GO:0005764">
    <property type="term" value="C:lysosome"/>
    <property type="evidence" value="ECO:0007669"/>
    <property type="project" value="InterPro"/>
</dbReference>
<evidence type="ECO:0000256" key="2">
    <source>
        <dbReference type="ARBA" id="ARBA00022439"/>
    </source>
</evidence>
<dbReference type="InterPro" id="IPR008373">
    <property type="entry name" value="Saposin"/>
</dbReference>
<keyword evidence="4" id="KW-0305">Gaseous exchange</keyword>
<proteinExistence type="predicted"/>
<dbReference type="FunFam" id="1.10.225.10:FF:000008">
    <property type="entry name" value="Pulmonary surfactant-associated protein B"/>
    <property type="match status" value="1"/>
</dbReference>
<dbReference type="Pfam" id="PF05184">
    <property type="entry name" value="SapB_1"/>
    <property type="match status" value="8"/>
</dbReference>
<dbReference type="PROSITE" id="PS51110">
    <property type="entry name" value="SAP_A"/>
    <property type="match status" value="2"/>
</dbReference>
<evidence type="ECO:0000256" key="3">
    <source>
        <dbReference type="ARBA" id="ARBA00022525"/>
    </source>
</evidence>
<dbReference type="InParanoid" id="K1QNB6"/>
<gene>
    <name evidence="12" type="ORF">CGI_10021835</name>
</gene>
<dbReference type="Pfam" id="PF02199">
    <property type="entry name" value="SapA"/>
    <property type="match status" value="2"/>
</dbReference>
<dbReference type="EMBL" id="JH817605">
    <property type="protein sequence ID" value="EKC30360.1"/>
    <property type="molecule type" value="Genomic_DNA"/>
</dbReference>
<comment type="function">
    <text evidence="9">Pulmonary surfactant-associated proteins promote alveolar stability by lowering the surface tension at the air-liquid interface in the peripheral air spaces. SP-B increases the collapse pressure of palmitic acid to nearly 70 millinewtons per meter.</text>
</comment>
<keyword evidence="6" id="KW-0677">Repeat</keyword>
<dbReference type="HOGENOM" id="CLU_273873_0_0_1"/>
<evidence type="ECO:0000256" key="1">
    <source>
        <dbReference type="ARBA" id="ARBA00004364"/>
    </source>
</evidence>
<name>K1QNB6_MAGGI</name>
<dbReference type="Gene3D" id="1.10.225.10">
    <property type="entry name" value="Saposin-like"/>
    <property type="match status" value="10"/>
</dbReference>
<evidence type="ECO:0000256" key="11">
    <source>
        <dbReference type="ARBA" id="ARBA00041785"/>
    </source>
</evidence>
<organism evidence="12">
    <name type="scientific">Magallana gigas</name>
    <name type="common">Pacific oyster</name>
    <name type="synonym">Crassostrea gigas</name>
    <dbReference type="NCBI Taxonomy" id="29159"/>
    <lineage>
        <taxon>Eukaryota</taxon>
        <taxon>Metazoa</taxon>
        <taxon>Spiralia</taxon>
        <taxon>Lophotrochozoa</taxon>
        <taxon>Mollusca</taxon>
        <taxon>Bivalvia</taxon>
        <taxon>Autobranchia</taxon>
        <taxon>Pteriomorphia</taxon>
        <taxon>Ostreida</taxon>
        <taxon>Ostreoidea</taxon>
        <taxon>Ostreidae</taxon>
        <taxon>Magallana</taxon>
    </lineage>
</organism>
<dbReference type="InterPro" id="IPR051428">
    <property type="entry name" value="Sphingo_Act-Surfact_Prot"/>
</dbReference>
<dbReference type="PROSITE" id="PS50015">
    <property type="entry name" value="SAP_B"/>
    <property type="match status" value="10"/>
</dbReference>
<dbReference type="Pfam" id="PF03489">
    <property type="entry name" value="SapB_2"/>
    <property type="match status" value="8"/>
</dbReference>
<keyword evidence="7" id="KW-1015">Disulfide bond</keyword>
<dbReference type="InterPro" id="IPR011001">
    <property type="entry name" value="Saposin-like"/>
</dbReference>
<dbReference type="SUPFAM" id="SSF47862">
    <property type="entry name" value="Saposin"/>
    <property type="match status" value="9"/>
</dbReference>
<evidence type="ECO:0000256" key="5">
    <source>
        <dbReference type="ARBA" id="ARBA00022729"/>
    </source>
</evidence>
<reference evidence="12" key="1">
    <citation type="journal article" date="2012" name="Nature">
        <title>The oyster genome reveals stress adaptation and complexity of shell formation.</title>
        <authorList>
            <person name="Zhang G."/>
            <person name="Fang X."/>
            <person name="Guo X."/>
            <person name="Li L."/>
            <person name="Luo R."/>
            <person name="Xu F."/>
            <person name="Yang P."/>
            <person name="Zhang L."/>
            <person name="Wang X."/>
            <person name="Qi H."/>
            <person name="Xiong Z."/>
            <person name="Que H."/>
            <person name="Xie Y."/>
            <person name="Holland P.W."/>
            <person name="Paps J."/>
            <person name="Zhu Y."/>
            <person name="Wu F."/>
            <person name="Chen Y."/>
            <person name="Wang J."/>
            <person name="Peng C."/>
            <person name="Meng J."/>
            <person name="Yang L."/>
            <person name="Liu J."/>
            <person name="Wen B."/>
            <person name="Zhang N."/>
            <person name="Huang Z."/>
            <person name="Zhu Q."/>
            <person name="Feng Y."/>
            <person name="Mount A."/>
            <person name="Hedgecock D."/>
            <person name="Xu Z."/>
            <person name="Liu Y."/>
            <person name="Domazet-Loso T."/>
            <person name="Du Y."/>
            <person name="Sun X."/>
            <person name="Zhang S."/>
            <person name="Liu B."/>
            <person name="Cheng P."/>
            <person name="Jiang X."/>
            <person name="Li J."/>
            <person name="Fan D."/>
            <person name="Wang W."/>
            <person name="Fu W."/>
            <person name="Wang T."/>
            <person name="Wang B."/>
            <person name="Zhang J."/>
            <person name="Peng Z."/>
            <person name="Li Y."/>
            <person name="Li N."/>
            <person name="Wang J."/>
            <person name="Chen M."/>
            <person name="He Y."/>
            <person name="Tan F."/>
            <person name="Song X."/>
            <person name="Zheng Q."/>
            <person name="Huang R."/>
            <person name="Yang H."/>
            <person name="Du X."/>
            <person name="Chen L."/>
            <person name="Yang M."/>
            <person name="Gaffney P.M."/>
            <person name="Wang S."/>
            <person name="Luo L."/>
            <person name="She Z."/>
            <person name="Ming Y."/>
            <person name="Huang W."/>
            <person name="Zhang S."/>
            <person name="Huang B."/>
            <person name="Zhang Y."/>
            <person name="Qu T."/>
            <person name="Ni P."/>
            <person name="Miao G."/>
            <person name="Wang J."/>
            <person name="Wang Q."/>
            <person name="Steinberg C.E."/>
            <person name="Wang H."/>
            <person name="Li N."/>
            <person name="Qian L."/>
            <person name="Zhang G."/>
            <person name="Li Y."/>
            <person name="Yang H."/>
            <person name="Liu X."/>
            <person name="Wang J."/>
            <person name="Yin Y."/>
            <person name="Wang J."/>
        </authorList>
    </citation>
    <scope>NUCLEOTIDE SEQUENCE [LARGE SCALE GENOMIC DNA]</scope>
    <source>
        <strain evidence="12">05x7-T-G4-1.051#20</strain>
    </source>
</reference>
<keyword evidence="2" id="KW-0767">Surface film</keyword>
<dbReference type="AlphaFoldDB" id="K1QNB6"/>
<dbReference type="PRINTS" id="PR01797">
    <property type="entry name" value="SAPOSIN"/>
</dbReference>
<accession>K1QNB6</accession>
<dbReference type="PANTHER" id="PTHR11480:SF3">
    <property type="entry name" value="BCDNA.GH08312"/>
    <property type="match status" value="1"/>
</dbReference>
<evidence type="ECO:0000256" key="7">
    <source>
        <dbReference type="ARBA" id="ARBA00023157"/>
    </source>
</evidence>
<sequence>MCDSMLTVSDLARKADCSPSCGTLLGSKECSWGPSYWCSHARNAKACGAVQHCLDTVWSKQIIKEESQPASCDLCKMVVKETRKMLKSKSRDIKIVEFFTMACQFLPDESLKKECSVLATESELLIKLLKSNIVSKVLSLSFRSLASFDTGSHVRFKSHVTKQTKWPLKTGMLKPRDLKTVAAGRSDEQLCAAVKQCKGFEDKTHQYPKEVPKVSGKVTKICKDCVAFFGDIKQLIQDNSTIDQIKDMLKNVLCTQLPSEEGLCDFIVDELVPQLLQTLGSEVDPQVFCNMMGFCNGTNINKALVTRIQYRTELKKLNKAKIGGVEECDLCKEVMSKVRDMDRDPTNQEKIKAYIKTDLCEKLGSIADQCKTAVDEYADILFELIANELDPTTVCTMLGFCKTTYYVAAKPILPGIQLKPKVNVQEKPKAGELCDLCQMVINELDSMILKNSTTQEVEKALNSVCKRLPAKYSDDCSDFVKQYAPAILDLIGQELDPLTVCTVLKLCTSESKKLVIQKPVESTTECVLCEMIMKEVDTILQGSKVKEEIESALKSVCDRLSTGDLAKECSNFVMQYTEILIDLLKSMPPKEVCSKLGLCTADKAPAKQQLHHVKLVSDKHNSVSHLHSVDASVECVVCEYIMSEVDNILKENRSREAIENALKMVCSKLPSTISQECTDFVNQYADLVINLLIQEGDPKTVCKALNLCQASAKAKSVDASVECVLCEYIMSEVDNILKENRSREAIENALKMVCSKLPATISQECTDFVNQYADLVINLLIQEGDPKTVCKALNLCQASAKAKSVDASVECVLCEYIMSEVDNILKENRSREAIENALKMVCSKLPATISQECTDFVNQYADLVINLLIQEGDPKTVCKALNLCSSKQKKTNINSIRFLPIPGQVASLRLGDEKCEVCEVILNYLDEALKENKTVQAVEALLDQVCNFLPTTFKEERIFLTSVASLRLGDEKCEVCEVILNYLDEALKENKTVQAVEALLDQVCNILPTTFKEECDTIVAQYGPVIAQLFSQLLDPKKICQEIKLCPSKYGVKQSLINHLMKKTKPAPKDTRLFFKSRQQKLGKKECTYGPSYWCASLKNAQKCQAEEHCRTKEKGGGETGACVVSKGGEFCCVTWESQLSTDGLRPVSSVSGKYVTAIMNKAIIKTSFLFRH</sequence>
<dbReference type="InterPro" id="IPR003119">
    <property type="entry name" value="SAP_A"/>
</dbReference>
<dbReference type="InterPro" id="IPR008139">
    <property type="entry name" value="SaposinB_dom"/>
</dbReference>
<dbReference type="InterPro" id="IPR008138">
    <property type="entry name" value="SapB_2"/>
</dbReference>
<dbReference type="PANTHER" id="PTHR11480">
    <property type="entry name" value="SAPOSIN-RELATED"/>
    <property type="match status" value="1"/>
</dbReference>
<dbReference type="FunFam" id="1.10.225.10:FF:000002">
    <property type="entry name" value="prosaposin isoform X2"/>
    <property type="match status" value="5"/>
</dbReference>
<evidence type="ECO:0000256" key="8">
    <source>
        <dbReference type="ARBA" id="ARBA00023180"/>
    </source>
</evidence>
<evidence type="ECO:0000256" key="9">
    <source>
        <dbReference type="ARBA" id="ARBA00037221"/>
    </source>
</evidence>
<dbReference type="GO" id="GO:0016020">
    <property type="term" value="C:membrane"/>
    <property type="evidence" value="ECO:0007669"/>
    <property type="project" value="GOC"/>
</dbReference>
<evidence type="ECO:0000313" key="12">
    <source>
        <dbReference type="EMBL" id="EKC30360.1"/>
    </source>
</evidence>
<keyword evidence="8" id="KW-0325">Glycoprotein</keyword>
<dbReference type="FunCoup" id="K1QNB6">
    <property type="interactions" value="709"/>
</dbReference>
<comment type="subcellular location">
    <subcellularLocation>
        <location evidence="1">Secreted</location>
        <location evidence="1">Extracellular space</location>
        <location evidence="1">Surface film</location>
    </subcellularLocation>
</comment>
<keyword evidence="5" id="KW-0732">Signal</keyword>
<dbReference type="GO" id="GO:0006665">
    <property type="term" value="P:sphingolipid metabolic process"/>
    <property type="evidence" value="ECO:0007669"/>
    <property type="project" value="InterPro"/>
</dbReference>
<keyword evidence="3" id="KW-0964">Secreted</keyword>
<evidence type="ECO:0000256" key="10">
    <source>
        <dbReference type="ARBA" id="ARBA00041094"/>
    </source>
</evidence>
<evidence type="ECO:0000256" key="6">
    <source>
        <dbReference type="ARBA" id="ARBA00022737"/>
    </source>
</evidence>
<dbReference type="GO" id="GO:0005576">
    <property type="term" value="C:extracellular region"/>
    <property type="evidence" value="ECO:0007669"/>
    <property type="project" value="UniProtKB-SubCell"/>
</dbReference>
<dbReference type="SMART" id="SM00162">
    <property type="entry name" value="SAPA"/>
    <property type="match status" value="2"/>
</dbReference>
<dbReference type="SMART" id="SM00741">
    <property type="entry name" value="SapB"/>
    <property type="match status" value="9"/>
</dbReference>
<dbReference type="InterPro" id="IPR007856">
    <property type="entry name" value="SapB_1"/>
</dbReference>
<evidence type="ECO:0000256" key="4">
    <source>
        <dbReference type="ARBA" id="ARBA00022713"/>
    </source>
</evidence>
<dbReference type="GO" id="GO:0007585">
    <property type="term" value="P:respiratory gaseous exchange by respiratory system"/>
    <property type="evidence" value="ECO:0007669"/>
    <property type="project" value="UniProtKB-KW"/>
</dbReference>